<organism evidence="3 4">
    <name type="scientific">Streptomyces inhibens</name>
    <dbReference type="NCBI Taxonomy" id="2293571"/>
    <lineage>
        <taxon>Bacteria</taxon>
        <taxon>Bacillati</taxon>
        <taxon>Actinomycetota</taxon>
        <taxon>Actinomycetes</taxon>
        <taxon>Kitasatosporales</taxon>
        <taxon>Streptomycetaceae</taxon>
        <taxon>Streptomyces</taxon>
    </lineage>
</organism>
<keyword evidence="2" id="KW-0472">Membrane</keyword>
<evidence type="ECO:0000313" key="4">
    <source>
        <dbReference type="Proteomes" id="UP000262477"/>
    </source>
</evidence>
<feature type="transmembrane region" description="Helical" evidence="2">
    <location>
        <begin position="165"/>
        <end position="183"/>
    </location>
</feature>
<feature type="transmembrane region" description="Helical" evidence="2">
    <location>
        <begin position="68"/>
        <end position="89"/>
    </location>
</feature>
<feature type="transmembrane region" description="Helical" evidence="2">
    <location>
        <begin position="101"/>
        <end position="124"/>
    </location>
</feature>
<accession>A0A371Q594</accession>
<evidence type="ECO:0000256" key="1">
    <source>
        <dbReference type="SAM" id="MobiDB-lite"/>
    </source>
</evidence>
<dbReference type="Proteomes" id="UP000262477">
    <property type="component" value="Unassembled WGS sequence"/>
</dbReference>
<protein>
    <submittedName>
        <fullName evidence="3">Uncharacterized protein</fullName>
    </submittedName>
</protein>
<feature type="non-terminal residue" evidence="3">
    <location>
        <position position="256"/>
    </location>
</feature>
<keyword evidence="2" id="KW-1133">Transmembrane helix</keyword>
<evidence type="ECO:0000256" key="2">
    <source>
        <dbReference type="SAM" id="Phobius"/>
    </source>
</evidence>
<proteinExistence type="predicted"/>
<keyword evidence="4" id="KW-1185">Reference proteome</keyword>
<dbReference type="EMBL" id="QUAC01000101">
    <property type="protein sequence ID" value="REK89897.1"/>
    <property type="molecule type" value="Genomic_DNA"/>
</dbReference>
<feature type="compositionally biased region" description="Low complexity" evidence="1">
    <location>
        <begin position="247"/>
        <end position="256"/>
    </location>
</feature>
<reference evidence="3 4" key="1">
    <citation type="submission" date="2018-08" db="EMBL/GenBank/DDBJ databases">
        <title>Streptomyces NEAU-D10 sp. nov., a novel Actinomycete isolated from soil.</title>
        <authorList>
            <person name="Jin L."/>
        </authorList>
    </citation>
    <scope>NUCLEOTIDE SEQUENCE [LARGE SCALE GENOMIC DNA]</scope>
    <source>
        <strain evidence="3 4">NEAU-D10</strain>
    </source>
</reference>
<evidence type="ECO:0000313" key="3">
    <source>
        <dbReference type="EMBL" id="REK89897.1"/>
    </source>
</evidence>
<name>A0A371Q594_STRIH</name>
<dbReference type="AlphaFoldDB" id="A0A371Q594"/>
<feature type="region of interest" description="Disordered" evidence="1">
    <location>
        <begin position="213"/>
        <end position="256"/>
    </location>
</feature>
<feature type="transmembrane region" description="Helical" evidence="2">
    <location>
        <begin position="12"/>
        <end position="35"/>
    </location>
</feature>
<feature type="compositionally biased region" description="Low complexity" evidence="1">
    <location>
        <begin position="226"/>
        <end position="239"/>
    </location>
</feature>
<sequence length="256" mass="25309">MLATAKEAFGGGAVVAMLVMLPNIGAMALAMAWGAPVNAEWNLPNIPFLDSGRQSIGYGELGHLGGGWGLFGVIVGGLVCALLVGFLAVRRSADRREQLLSAGFFVVSLVFLVLVAGVSVSATFHGGSGGGYGYGDGYGDGYGSGYGGRLAGAHGEVAAGGAETLLFALLWTFGAVLVVPYLLRMVGRGGGPAGPAAPAFPYGAAPVAPVAPAAPHAAPVAPPVAPDLAPSATPEVGPDVTPPTPTPTAADLPPVQ</sequence>
<gene>
    <name evidence="3" type="ORF">DY245_13185</name>
</gene>
<comment type="caution">
    <text evidence="3">The sequence shown here is derived from an EMBL/GenBank/DDBJ whole genome shotgun (WGS) entry which is preliminary data.</text>
</comment>
<keyword evidence="2" id="KW-0812">Transmembrane</keyword>